<dbReference type="InterPro" id="IPR000701">
    <property type="entry name" value="SuccDH_FuR_B_TM-su"/>
</dbReference>
<comment type="subcellular location">
    <subcellularLocation>
        <location evidence="1">Membrane</location>
    </subcellularLocation>
</comment>
<evidence type="ECO:0000256" key="6">
    <source>
        <dbReference type="ARBA" id="ARBA00023004"/>
    </source>
</evidence>
<feature type="transmembrane region" description="Helical" evidence="8">
    <location>
        <begin position="165"/>
        <end position="190"/>
    </location>
</feature>
<evidence type="ECO:0000256" key="7">
    <source>
        <dbReference type="ARBA" id="ARBA00023136"/>
    </source>
</evidence>
<dbReference type="Proteomes" id="UP000295210">
    <property type="component" value="Unassembled WGS sequence"/>
</dbReference>
<evidence type="ECO:0000313" key="9">
    <source>
        <dbReference type="EMBL" id="TCK73905.1"/>
    </source>
</evidence>
<dbReference type="AlphaFoldDB" id="A0A4R1L6V1"/>
<keyword evidence="10" id="KW-1185">Reference proteome</keyword>
<evidence type="ECO:0000256" key="4">
    <source>
        <dbReference type="ARBA" id="ARBA00022723"/>
    </source>
</evidence>
<dbReference type="Pfam" id="PF01127">
    <property type="entry name" value="Sdh_cyt"/>
    <property type="match status" value="1"/>
</dbReference>
<dbReference type="EMBL" id="SMGK01000002">
    <property type="protein sequence ID" value="TCK73905.1"/>
    <property type="molecule type" value="Genomic_DNA"/>
</dbReference>
<dbReference type="GO" id="GO:0016020">
    <property type="term" value="C:membrane"/>
    <property type="evidence" value="ECO:0007669"/>
    <property type="project" value="UniProtKB-SubCell"/>
</dbReference>
<dbReference type="NCBIfam" id="TIGR02046">
    <property type="entry name" value="sdhC_b558_fam"/>
    <property type="match status" value="1"/>
</dbReference>
<dbReference type="CDD" id="cd03497">
    <property type="entry name" value="SQR_TypeB_1_TM"/>
    <property type="match status" value="1"/>
</dbReference>
<reference evidence="9 10" key="1">
    <citation type="submission" date="2019-03" db="EMBL/GenBank/DDBJ databases">
        <title>Genomic Encyclopedia of Type Strains, Phase IV (KMG-IV): sequencing the most valuable type-strain genomes for metagenomic binning, comparative biology and taxonomic classification.</title>
        <authorList>
            <person name="Goeker M."/>
        </authorList>
    </citation>
    <scope>NUCLEOTIDE SEQUENCE [LARGE SCALE GENOMIC DNA]</scope>
    <source>
        <strain evidence="9 10">DSM 103428</strain>
    </source>
</reference>
<evidence type="ECO:0000256" key="5">
    <source>
        <dbReference type="ARBA" id="ARBA00022989"/>
    </source>
</evidence>
<protein>
    <submittedName>
        <fullName evidence="9">Succinate dehydrogenase subunit C</fullName>
    </submittedName>
</protein>
<dbReference type="OrthoDB" id="9789209at2"/>
<dbReference type="InterPro" id="IPR034804">
    <property type="entry name" value="SQR/QFR_C/D"/>
</dbReference>
<feature type="transmembrane region" description="Helical" evidence="8">
    <location>
        <begin position="77"/>
        <end position="98"/>
    </location>
</feature>
<dbReference type="RefSeq" id="WP_131994169.1">
    <property type="nucleotide sequence ID" value="NZ_SMGK01000002.1"/>
</dbReference>
<keyword evidence="5 8" id="KW-1133">Transmembrane helix</keyword>
<comment type="caution">
    <text evidence="9">The sequence shown here is derived from an EMBL/GenBank/DDBJ whole genome shotgun (WGS) entry which is preliminary data.</text>
</comment>
<evidence type="ECO:0000256" key="3">
    <source>
        <dbReference type="ARBA" id="ARBA00022692"/>
    </source>
</evidence>
<keyword evidence="3 8" id="KW-0812">Transmembrane</keyword>
<keyword evidence="7 8" id="KW-0472">Membrane</keyword>
<dbReference type="Gene3D" id="1.20.1300.10">
    <property type="entry name" value="Fumarate reductase/succinate dehydrogenase, transmembrane subunit"/>
    <property type="match status" value="1"/>
</dbReference>
<gene>
    <name evidence="9" type="ORF">C7378_1524</name>
</gene>
<keyword evidence="6" id="KW-0408">Iron</keyword>
<evidence type="ECO:0000256" key="8">
    <source>
        <dbReference type="SAM" id="Phobius"/>
    </source>
</evidence>
<keyword evidence="2" id="KW-0349">Heme</keyword>
<dbReference type="InterPro" id="IPR011138">
    <property type="entry name" value="Cytochrome_b-558"/>
</dbReference>
<accession>A0A4R1L6V1</accession>
<dbReference type="GO" id="GO:0046872">
    <property type="term" value="F:metal ion binding"/>
    <property type="evidence" value="ECO:0007669"/>
    <property type="project" value="UniProtKB-KW"/>
</dbReference>
<dbReference type="SUPFAM" id="SSF81343">
    <property type="entry name" value="Fumarate reductase respiratory complex transmembrane subunits"/>
    <property type="match status" value="1"/>
</dbReference>
<dbReference type="InterPro" id="IPR016002">
    <property type="entry name" value="Succ_DH_cyt_b558_Firmicute"/>
</dbReference>
<feature type="transmembrane region" description="Helical" evidence="8">
    <location>
        <begin position="118"/>
        <end position="135"/>
    </location>
</feature>
<evidence type="ECO:0000256" key="2">
    <source>
        <dbReference type="ARBA" id="ARBA00022617"/>
    </source>
</evidence>
<feature type="transmembrane region" description="Helical" evidence="8">
    <location>
        <begin position="202"/>
        <end position="225"/>
    </location>
</feature>
<name>A0A4R1L6V1_9BACT</name>
<evidence type="ECO:0000256" key="1">
    <source>
        <dbReference type="ARBA" id="ARBA00004370"/>
    </source>
</evidence>
<proteinExistence type="predicted"/>
<evidence type="ECO:0000313" key="10">
    <source>
        <dbReference type="Proteomes" id="UP000295210"/>
    </source>
</evidence>
<sequence length="259" mass="28692">MATAQRPVAPTTHRGVQPLRAGQGNSFLLRKLHSLSGIVPIGAFLIEHLISNFEALKGPAAYAAQVKFLNGLPFVRVLEWVFIFIPLAYHALYGVYIWARGKSNVIYYPWSGNWMYMMQRWTGLIAFAYIVQHVWRQRFSGVNLPEHPGAAFHKVQMELSHPWMLAVYAIAMIATCWHFSYGVWLFAAKWGITPGDKARRRFGFVCAALGVLLTVIGLASLYAFVGPMYKNAPADLSPAQIEQGSMAPAPAGAQVPASN</sequence>
<keyword evidence="4" id="KW-0479">Metal-binding</keyword>
<organism evidence="9 10">
    <name type="scientific">Acidipila rosea</name>
    <dbReference type="NCBI Taxonomy" id="768535"/>
    <lineage>
        <taxon>Bacteria</taxon>
        <taxon>Pseudomonadati</taxon>
        <taxon>Acidobacteriota</taxon>
        <taxon>Terriglobia</taxon>
        <taxon>Terriglobales</taxon>
        <taxon>Acidobacteriaceae</taxon>
        <taxon>Acidipila</taxon>
    </lineage>
</organism>